<keyword evidence="1" id="KW-0175">Coiled coil</keyword>
<evidence type="ECO:0000256" key="1">
    <source>
        <dbReference type="SAM" id="Coils"/>
    </source>
</evidence>
<dbReference type="RefSeq" id="WP_133773128.1">
    <property type="nucleotide sequence ID" value="NZ_SNZR01000015.1"/>
</dbReference>
<protein>
    <submittedName>
        <fullName evidence="3">Uncharacterized protein</fullName>
    </submittedName>
</protein>
<reference evidence="3 4" key="1">
    <citation type="submission" date="2019-03" db="EMBL/GenBank/DDBJ databases">
        <title>Genomic Encyclopedia of Type Strains, Phase IV (KMG-IV): sequencing the most valuable type-strain genomes for metagenomic binning, comparative biology and taxonomic classification.</title>
        <authorList>
            <person name="Goeker M."/>
        </authorList>
    </citation>
    <scope>NUCLEOTIDE SEQUENCE [LARGE SCALE GENOMIC DNA]</scope>
    <source>
        <strain evidence="3 4">DSM 25903</strain>
    </source>
</reference>
<feature type="region of interest" description="Disordered" evidence="2">
    <location>
        <begin position="1"/>
        <end position="28"/>
    </location>
</feature>
<sequence>MTDAARIHGSGYDDDAAPVRSRAGGPLLTPEDFDKILRLTPTWREGRAEPGRERPSILTSRDVAAALELVHEAAASIRAADERARDGDARVQIVIRRAAEEVKAAEDRARAAEARAQLAEIRTQEAEARAEEAENWLRQIFATISEELPRPREG</sequence>
<dbReference type="AlphaFoldDB" id="A0A4R7BUY9"/>
<evidence type="ECO:0000256" key="2">
    <source>
        <dbReference type="SAM" id="MobiDB-lite"/>
    </source>
</evidence>
<comment type="caution">
    <text evidence="3">The sequence shown here is derived from an EMBL/GenBank/DDBJ whole genome shotgun (WGS) entry which is preliminary data.</text>
</comment>
<evidence type="ECO:0000313" key="3">
    <source>
        <dbReference type="EMBL" id="TDR88007.1"/>
    </source>
</evidence>
<feature type="coiled-coil region" evidence="1">
    <location>
        <begin position="95"/>
        <end position="134"/>
    </location>
</feature>
<organism evidence="3 4">
    <name type="scientific">Enterovirga rhinocerotis</name>
    <dbReference type="NCBI Taxonomy" id="1339210"/>
    <lineage>
        <taxon>Bacteria</taxon>
        <taxon>Pseudomonadati</taxon>
        <taxon>Pseudomonadota</taxon>
        <taxon>Alphaproteobacteria</taxon>
        <taxon>Hyphomicrobiales</taxon>
        <taxon>Methylobacteriaceae</taxon>
        <taxon>Enterovirga</taxon>
    </lineage>
</organism>
<dbReference type="EMBL" id="SNZR01000015">
    <property type="protein sequence ID" value="TDR88007.1"/>
    <property type="molecule type" value="Genomic_DNA"/>
</dbReference>
<dbReference type="Proteomes" id="UP000295122">
    <property type="component" value="Unassembled WGS sequence"/>
</dbReference>
<accession>A0A4R7BUY9</accession>
<gene>
    <name evidence="3" type="ORF">EV668_3872</name>
</gene>
<name>A0A4R7BUY9_9HYPH</name>
<keyword evidence="4" id="KW-1185">Reference proteome</keyword>
<evidence type="ECO:0000313" key="4">
    <source>
        <dbReference type="Proteomes" id="UP000295122"/>
    </source>
</evidence>
<proteinExistence type="predicted"/>